<dbReference type="Gene3D" id="3.30.70.1320">
    <property type="entry name" value="Multidrug efflux transporter AcrB pore domain like"/>
    <property type="match status" value="1"/>
</dbReference>
<evidence type="ECO:0000256" key="8">
    <source>
        <dbReference type="SAM" id="Phobius"/>
    </source>
</evidence>
<evidence type="ECO:0000256" key="7">
    <source>
        <dbReference type="ARBA" id="ARBA00023136"/>
    </source>
</evidence>
<keyword evidence="7 8" id="KW-0472">Membrane</keyword>
<evidence type="ECO:0000313" key="10">
    <source>
        <dbReference type="Proteomes" id="UP001221838"/>
    </source>
</evidence>
<evidence type="ECO:0000256" key="6">
    <source>
        <dbReference type="ARBA" id="ARBA00022989"/>
    </source>
</evidence>
<proteinExistence type="inferred from homology"/>
<reference evidence="9 10" key="1">
    <citation type="submission" date="2022-11" db="EMBL/GenBank/DDBJ databases">
        <title>Minimal conservation of predation-associated metabolite biosynthetic gene clusters underscores biosynthetic potential of Myxococcota including descriptions for ten novel species: Archangium lansinium sp. nov., Myxococcus landrumus sp. nov., Nannocystis bai.</title>
        <authorList>
            <person name="Ahearne A."/>
            <person name="Stevens C."/>
            <person name="Dowd S."/>
        </authorList>
    </citation>
    <scope>NUCLEOTIDE SEQUENCE [LARGE SCALE GENOMIC DNA]</scope>
    <source>
        <strain evidence="9 10">NCWAL01</strain>
    </source>
</reference>
<dbReference type="Gene3D" id="3.30.2090.10">
    <property type="entry name" value="Multidrug efflux transporter AcrB TolC docking domain, DN and DC subdomains"/>
    <property type="match status" value="2"/>
</dbReference>
<dbReference type="SUPFAM" id="SSF82866">
    <property type="entry name" value="Multidrug efflux transporter AcrB transmembrane domain"/>
    <property type="match status" value="2"/>
</dbReference>
<dbReference type="PRINTS" id="PR00702">
    <property type="entry name" value="ACRIFLAVINRP"/>
</dbReference>
<dbReference type="PANTHER" id="PTHR32063">
    <property type="match status" value="1"/>
</dbReference>
<keyword evidence="5 8" id="KW-0812">Transmembrane</keyword>
<keyword evidence="4" id="KW-1003">Cell membrane</keyword>
<feature type="transmembrane region" description="Helical" evidence="8">
    <location>
        <begin position="964"/>
        <end position="985"/>
    </location>
</feature>
<feature type="transmembrane region" description="Helical" evidence="8">
    <location>
        <begin position="894"/>
        <end position="913"/>
    </location>
</feature>
<accession>A0ABT5DCY8</accession>
<evidence type="ECO:0000256" key="4">
    <source>
        <dbReference type="ARBA" id="ARBA00022475"/>
    </source>
</evidence>
<feature type="transmembrane region" description="Helical" evidence="8">
    <location>
        <begin position="997"/>
        <end position="1023"/>
    </location>
</feature>
<dbReference type="EMBL" id="JAQNDM010000002">
    <property type="protein sequence ID" value="MDC0711537.1"/>
    <property type="molecule type" value="Genomic_DNA"/>
</dbReference>
<evidence type="ECO:0000256" key="3">
    <source>
        <dbReference type="ARBA" id="ARBA00022448"/>
    </source>
</evidence>
<dbReference type="SUPFAM" id="SSF82714">
    <property type="entry name" value="Multidrug efflux transporter AcrB TolC docking domain, DN and DC subdomains"/>
    <property type="match status" value="2"/>
</dbReference>
<feature type="transmembrane region" description="Helical" evidence="8">
    <location>
        <begin position="337"/>
        <end position="356"/>
    </location>
</feature>
<comment type="caution">
    <text evidence="9">The sequence shown here is derived from an EMBL/GenBank/DDBJ whole genome shotgun (WGS) entry which is preliminary data.</text>
</comment>
<feature type="transmembrane region" description="Helical" evidence="8">
    <location>
        <begin position="472"/>
        <end position="501"/>
    </location>
</feature>
<dbReference type="InterPro" id="IPR004763">
    <property type="entry name" value="CusA-like"/>
</dbReference>
<dbReference type="NCBIfam" id="TIGR00914">
    <property type="entry name" value="2A0601"/>
    <property type="match status" value="1"/>
</dbReference>
<dbReference type="InterPro" id="IPR027463">
    <property type="entry name" value="AcrB_DN_DC_subdom"/>
</dbReference>
<dbReference type="InterPro" id="IPR001036">
    <property type="entry name" value="Acrflvin-R"/>
</dbReference>
<protein>
    <submittedName>
        <fullName evidence="9">CusA/CzcA family heavy metal efflux RND transporter</fullName>
    </submittedName>
</protein>
<feature type="transmembrane region" description="Helical" evidence="8">
    <location>
        <begin position="868"/>
        <end position="887"/>
    </location>
</feature>
<dbReference type="SUPFAM" id="SSF82693">
    <property type="entry name" value="Multidrug efflux transporter AcrB pore domain, PN1, PN2, PC1 and PC2 subdomains"/>
    <property type="match status" value="3"/>
</dbReference>
<dbReference type="RefSeq" id="WP_272141505.1">
    <property type="nucleotide sequence ID" value="NZ_JAQNDM010000002.1"/>
</dbReference>
<keyword evidence="6 8" id="KW-1133">Transmembrane helix</keyword>
<dbReference type="PANTHER" id="PTHR32063:SF24">
    <property type="entry name" value="CATION EFFLUX SYSTEM (ACRB_ACRD_ACRF FAMILY)"/>
    <property type="match status" value="1"/>
</dbReference>
<feature type="transmembrane region" description="Helical" evidence="8">
    <location>
        <begin position="534"/>
        <end position="553"/>
    </location>
</feature>
<dbReference type="Gene3D" id="3.30.70.1440">
    <property type="entry name" value="Multidrug efflux transporter AcrB pore domain"/>
    <property type="match status" value="1"/>
</dbReference>
<name>A0ABT5DCY8_9BACT</name>
<dbReference type="Pfam" id="PF00873">
    <property type="entry name" value="ACR_tran"/>
    <property type="match status" value="1"/>
</dbReference>
<evidence type="ECO:0000256" key="2">
    <source>
        <dbReference type="ARBA" id="ARBA00010942"/>
    </source>
</evidence>
<feature type="transmembrane region" description="Helical" evidence="8">
    <location>
        <begin position="363"/>
        <end position="380"/>
    </location>
</feature>
<organism evidence="9 10">
    <name type="scientific">Stigmatella ashevillensis</name>
    <dbReference type="NCBI Taxonomy" id="2995309"/>
    <lineage>
        <taxon>Bacteria</taxon>
        <taxon>Pseudomonadati</taxon>
        <taxon>Myxococcota</taxon>
        <taxon>Myxococcia</taxon>
        <taxon>Myxococcales</taxon>
        <taxon>Cystobacterineae</taxon>
        <taxon>Archangiaceae</taxon>
        <taxon>Stigmatella</taxon>
    </lineage>
</organism>
<feature type="transmembrane region" description="Helical" evidence="8">
    <location>
        <begin position="919"/>
        <end position="944"/>
    </location>
</feature>
<feature type="transmembrane region" description="Helical" evidence="8">
    <location>
        <begin position="445"/>
        <end position="466"/>
    </location>
</feature>
<dbReference type="Gene3D" id="3.30.70.1430">
    <property type="entry name" value="Multidrug efflux transporter AcrB pore domain"/>
    <property type="match status" value="2"/>
</dbReference>
<comment type="subcellular location">
    <subcellularLocation>
        <location evidence="1">Cell membrane</location>
        <topology evidence="1">Multi-pass membrane protein</topology>
    </subcellularLocation>
</comment>
<keyword evidence="10" id="KW-1185">Reference proteome</keyword>
<keyword evidence="3" id="KW-0813">Transport</keyword>
<evidence type="ECO:0000256" key="1">
    <source>
        <dbReference type="ARBA" id="ARBA00004651"/>
    </source>
</evidence>
<evidence type="ECO:0000256" key="5">
    <source>
        <dbReference type="ARBA" id="ARBA00022692"/>
    </source>
</evidence>
<dbReference type="Gene3D" id="1.20.1640.10">
    <property type="entry name" value="Multidrug efflux transporter AcrB transmembrane domain"/>
    <property type="match status" value="2"/>
</dbReference>
<feature type="transmembrane region" description="Helical" evidence="8">
    <location>
        <begin position="392"/>
        <end position="412"/>
    </location>
</feature>
<dbReference type="Proteomes" id="UP001221838">
    <property type="component" value="Unassembled WGS sequence"/>
</dbReference>
<gene>
    <name evidence="9" type="ORF">POL68_23910</name>
</gene>
<evidence type="ECO:0000313" key="9">
    <source>
        <dbReference type="EMBL" id="MDC0711537.1"/>
    </source>
</evidence>
<comment type="similarity">
    <text evidence="2">Belongs to the resistance-nodulation-cell division (RND) (TC 2.A.6) family.</text>
</comment>
<sequence>MFDQLIHFSIKNRVLVFVLSAALVALGLRALSQLPIDAVPDVTNVQVQVLTSAPGLGPVEVERFITVPIETAMGGLPHTEELRSVSKFGLSVVTIAFEDGTDIYFARQLVSERLQEARENIPEGYGNPEMGPTASGLGEIYQFEVRGEGKSPMELREILEWQLIPRLRAVPGVVEVNSFGGELKTYEVQLDPARMTAYGLPLQQVFEALERNNANAGGAYIARGPEQVLIRGEGLVETLEDIGHIVVATSSKGVPVYVRDIAEVKYAPLVRQGAVTRDGRGEAVTGIVMMRIGENSRTVVNHVKEAVERIRPTLPPGVTIDTFYDRTELVRKTVQTVSTNLLEGGLLVIVVLFLMLRNLRAGLLVASIIPMCMLAAFIGMRELGISGNLMSLGAIDFGLIVDGALIIVENAVRHIAEENHRLGRALTPVERDEVVSRSAVEIRGAAAFGEIIIGIVYLPVLALSGIEGKMFAPMAITVLCALAAAFVFSLTLVPALASVVLPLQVTEKESVIVSGARKLYEPALRQCMAHRKEVVGGALGVLVASLALVPFLGAEFMPRLDEGALALQAWRVPSVSLEESLRQTTLIEKVLRRFPEVRTVVSKTGRAEIATDPMGVEISDIFVMLKPSDEWTTGHDRDALIAAFDAALKKEVPGSLFSYSQPIELRVSELISGVRSDVALKLYGEDLEVLKRTGDKLAAVLARVPGAADVKAEQIAGLPVARVRVDRQAISRYGINARDVLDAIETLGGKQVGTVLEGQKRFALQVRFAPGARRHVEQLGSIQVTSPTGQLVPLSQIARIEVDEGPAQVSRENLQRRLTIEANVRGRDIQGFVSDAQAAIAREVPLPPGYWLDWGGQFENLQTASTRLAVVVPFTLLLIFLLLYLTFQAARPALLIYLNIPFAVTGGVLALGVRGMPLSISAAVGFIALFGVAVLNGLVLVSAIRRMRQEGQTPEKAAHDAAHLRLRPVLTTALVASLGFIPMALSTGAGAEVQKPLATVVIGGLLSSTLLTLLVLPTVYAWFDKGLPVPQNSRNAPSPKVEAASARF</sequence>